<name>A0A4R7EE36_9FIRM</name>
<evidence type="ECO:0008006" key="4">
    <source>
        <dbReference type="Google" id="ProtNLM"/>
    </source>
</evidence>
<feature type="transmembrane region" description="Helical" evidence="1">
    <location>
        <begin position="7"/>
        <end position="30"/>
    </location>
</feature>
<reference evidence="2 3" key="1">
    <citation type="submission" date="2019-03" db="EMBL/GenBank/DDBJ databases">
        <title>Deep subsurface shale carbon reservoir microbial communities from Ohio and West Virginia, USA.</title>
        <authorList>
            <person name="Wrighton K."/>
        </authorList>
    </citation>
    <scope>NUCLEOTIDE SEQUENCE [LARGE SCALE GENOMIC DNA]</scope>
    <source>
        <strain evidence="2 3">UTICA-S4D12</strain>
    </source>
</reference>
<gene>
    <name evidence="2" type="ORF">BY453_10934</name>
</gene>
<organism evidence="2 3">
    <name type="scientific">Halanaerobium congolense</name>
    <dbReference type="NCBI Taxonomy" id="54121"/>
    <lineage>
        <taxon>Bacteria</taxon>
        <taxon>Bacillati</taxon>
        <taxon>Bacillota</taxon>
        <taxon>Clostridia</taxon>
        <taxon>Halanaerobiales</taxon>
        <taxon>Halanaerobiaceae</taxon>
        <taxon>Halanaerobium</taxon>
    </lineage>
</organism>
<keyword evidence="1" id="KW-1133">Transmembrane helix</keyword>
<dbReference type="EMBL" id="SOAA01000009">
    <property type="protein sequence ID" value="TDS31729.1"/>
    <property type="molecule type" value="Genomic_DNA"/>
</dbReference>
<protein>
    <recommendedName>
        <fullName evidence="4">Type 4 fimbrial biogenesis protein PilX N-terminal domain-containing protein</fullName>
    </recommendedName>
</protein>
<dbReference type="Proteomes" id="UP000295758">
    <property type="component" value="Unassembled WGS sequence"/>
</dbReference>
<evidence type="ECO:0000313" key="2">
    <source>
        <dbReference type="EMBL" id="TDS31729.1"/>
    </source>
</evidence>
<dbReference type="RefSeq" id="WP_133618170.1">
    <property type="nucleotide sequence ID" value="NZ_SOAA01000009.1"/>
</dbReference>
<proteinExistence type="predicted"/>
<evidence type="ECO:0000256" key="1">
    <source>
        <dbReference type="SAM" id="Phobius"/>
    </source>
</evidence>
<accession>A0A4R7EE36</accession>
<keyword evidence="1" id="KW-0472">Membrane</keyword>
<comment type="caution">
    <text evidence="2">The sequence shown here is derived from an EMBL/GenBank/DDBJ whole genome shotgun (WGS) entry which is preliminary data.</text>
</comment>
<dbReference type="AlphaFoldDB" id="A0A4R7EE36"/>
<sequence length="436" mass="48120">MKKEDGYAVVLAFIMLLVLMIILTAVFSLVSNEIKFVSHARDSIKTFYIAEAGLEYASSFLSSLDLSDDSIWNDTDDDGYKELTDLSEVNGIVTNKKLDSVVITNINNNEITLKSTAIHDNGLKKEITVTYDKISNGSDFTNYSLVANGNIDLKNKVIIEGVVDDDHLDLDGDGIINKDDPDANNDGIEDPVNSIIEYEDEETGVISYYDTTPDYYGDIYTTGFVTEKNNTNLINSSVKDLSTNDDLQDIVPDMYASVSSQYEDEIDDSDGSNGTFYKNTIPQNSEGEYDFDDDVDVVYSDTDLEFKNGDIIKGNGILLVNGNIDFKNGVNISTADNENLIIIANGDVTFNNSSDFSGMVYASGKIYIKAKVDVQGSLISKTAIEETTISINNGGNDPSKIVYDNSYLKIFENLGIELPTIENEFGYDLEIVSWQE</sequence>
<keyword evidence="1" id="KW-0812">Transmembrane</keyword>
<evidence type="ECO:0000313" key="3">
    <source>
        <dbReference type="Proteomes" id="UP000295758"/>
    </source>
</evidence>